<feature type="transmembrane region" description="Helical" evidence="2">
    <location>
        <begin position="188"/>
        <end position="212"/>
    </location>
</feature>
<gene>
    <name evidence="3" type="ORF">SAMN05421812_104510</name>
</gene>
<feature type="transmembrane region" description="Helical" evidence="2">
    <location>
        <begin position="37"/>
        <end position="55"/>
    </location>
</feature>
<dbReference type="OrthoDB" id="5244221at2"/>
<evidence type="ECO:0000313" key="3">
    <source>
        <dbReference type="EMBL" id="SNT32710.1"/>
    </source>
</evidence>
<evidence type="ECO:0000256" key="1">
    <source>
        <dbReference type="SAM" id="MobiDB-lite"/>
    </source>
</evidence>
<dbReference type="PIRSF" id="PIRSF010219">
    <property type="entry name" value="UCP010219"/>
    <property type="match status" value="1"/>
</dbReference>
<name>A0A239LQZ7_9ACTN</name>
<keyword evidence="2" id="KW-1133">Transmembrane helix</keyword>
<dbReference type="InterPro" id="IPR016566">
    <property type="entry name" value="UCP010219"/>
</dbReference>
<evidence type="ECO:0000313" key="4">
    <source>
        <dbReference type="Proteomes" id="UP000198362"/>
    </source>
</evidence>
<feature type="transmembrane region" description="Helical" evidence="2">
    <location>
        <begin position="159"/>
        <end position="182"/>
    </location>
</feature>
<keyword evidence="2" id="KW-0472">Membrane</keyword>
<feature type="transmembrane region" description="Helical" evidence="2">
    <location>
        <begin position="108"/>
        <end position="129"/>
    </location>
</feature>
<dbReference type="AlphaFoldDB" id="A0A239LQZ7"/>
<feature type="region of interest" description="Disordered" evidence="1">
    <location>
        <begin position="1"/>
        <end position="23"/>
    </location>
</feature>
<evidence type="ECO:0000256" key="2">
    <source>
        <dbReference type="SAM" id="Phobius"/>
    </source>
</evidence>
<keyword evidence="2" id="KW-0812">Transmembrane</keyword>
<accession>A0A239LQZ7</accession>
<dbReference type="EMBL" id="FZPH01000004">
    <property type="protein sequence ID" value="SNT32710.1"/>
    <property type="molecule type" value="Genomic_DNA"/>
</dbReference>
<organism evidence="3 4">
    <name type="scientific">Asanoa hainanensis</name>
    <dbReference type="NCBI Taxonomy" id="560556"/>
    <lineage>
        <taxon>Bacteria</taxon>
        <taxon>Bacillati</taxon>
        <taxon>Actinomycetota</taxon>
        <taxon>Actinomycetes</taxon>
        <taxon>Micromonosporales</taxon>
        <taxon>Micromonosporaceae</taxon>
        <taxon>Asanoa</taxon>
    </lineage>
</organism>
<dbReference type="RefSeq" id="WP_089248449.1">
    <property type="nucleotide sequence ID" value="NZ_FZPH01000004.1"/>
</dbReference>
<feature type="transmembrane region" description="Helical" evidence="2">
    <location>
        <begin position="84"/>
        <end position="102"/>
    </location>
</feature>
<dbReference type="Proteomes" id="UP000198362">
    <property type="component" value="Unassembled WGS sequence"/>
</dbReference>
<protein>
    <recommendedName>
        <fullName evidence="5">Intracellular septation protein A</fullName>
    </recommendedName>
</protein>
<feature type="transmembrane region" description="Helical" evidence="2">
    <location>
        <begin position="61"/>
        <end position="77"/>
    </location>
</feature>
<sequence>MTSSQRAADESTRDPDGEEPLPPFGEMVSQQLGGWRGLVESSIPVVVFVVVNIVWELNPALIASVGVALVIGGIRLAQRRPVRHAVNGLFGIGLGALIAWRTGEARDFYLPGIIQSYIFAAALLISAAVRQPLVGWGWSVIMAGGKAEWREDRRLMRTFIWLTVVWAVVWILKVSAQAWLYWDKQDDLLGVARLVLGTPPYVLLALFTVAVVRRVTRDRPPAVENANA</sequence>
<reference evidence="3 4" key="1">
    <citation type="submission" date="2017-06" db="EMBL/GenBank/DDBJ databases">
        <authorList>
            <person name="Kim H.J."/>
            <person name="Triplett B.A."/>
        </authorList>
    </citation>
    <scope>NUCLEOTIDE SEQUENCE [LARGE SCALE GENOMIC DNA]</scope>
    <source>
        <strain evidence="3 4">CGMCC 4.5593</strain>
    </source>
</reference>
<dbReference type="Pfam" id="PF11361">
    <property type="entry name" value="DUF3159"/>
    <property type="match status" value="1"/>
</dbReference>
<proteinExistence type="predicted"/>
<keyword evidence="4" id="KW-1185">Reference proteome</keyword>
<evidence type="ECO:0008006" key="5">
    <source>
        <dbReference type="Google" id="ProtNLM"/>
    </source>
</evidence>